<dbReference type="EMBL" id="KN837235">
    <property type="protein sequence ID" value="KIJ31870.1"/>
    <property type="molecule type" value="Genomic_DNA"/>
</dbReference>
<gene>
    <name evidence="2" type="ORF">M422DRAFT_36067</name>
</gene>
<protein>
    <submittedName>
        <fullName evidence="2">Uncharacterized protein</fullName>
    </submittedName>
</protein>
<evidence type="ECO:0000313" key="2">
    <source>
        <dbReference type="EMBL" id="KIJ31870.1"/>
    </source>
</evidence>
<feature type="non-terminal residue" evidence="2">
    <location>
        <position position="99"/>
    </location>
</feature>
<keyword evidence="1" id="KW-0472">Membrane</keyword>
<dbReference type="HOGENOM" id="CLU_2326477_0_0_1"/>
<organism evidence="2 3">
    <name type="scientific">Sphaerobolus stellatus (strain SS14)</name>
    <dbReference type="NCBI Taxonomy" id="990650"/>
    <lineage>
        <taxon>Eukaryota</taxon>
        <taxon>Fungi</taxon>
        <taxon>Dikarya</taxon>
        <taxon>Basidiomycota</taxon>
        <taxon>Agaricomycotina</taxon>
        <taxon>Agaricomycetes</taxon>
        <taxon>Phallomycetidae</taxon>
        <taxon>Geastrales</taxon>
        <taxon>Sphaerobolaceae</taxon>
        <taxon>Sphaerobolus</taxon>
    </lineage>
</organism>
<keyword evidence="1" id="KW-0812">Transmembrane</keyword>
<evidence type="ECO:0000313" key="3">
    <source>
        <dbReference type="Proteomes" id="UP000054279"/>
    </source>
</evidence>
<reference evidence="2 3" key="1">
    <citation type="submission" date="2014-06" db="EMBL/GenBank/DDBJ databases">
        <title>Evolutionary Origins and Diversification of the Mycorrhizal Mutualists.</title>
        <authorList>
            <consortium name="DOE Joint Genome Institute"/>
            <consortium name="Mycorrhizal Genomics Consortium"/>
            <person name="Kohler A."/>
            <person name="Kuo A."/>
            <person name="Nagy L.G."/>
            <person name="Floudas D."/>
            <person name="Copeland A."/>
            <person name="Barry K.W."/>
            <person name="Cichocki N."/>
            <person name="Veneault-Fourrey C."/>
            <person name="LaButti K."/>
            <person name="Lindquist E.A."/>
            <person name="Lipzen A."/>
            <person name="Lundell T."/>
            <person name="Morin E."/>
            <person name="Murat C."/>
            <person name="Riley R."/>
            <person name="Ohm R."/>
            <person name="Sun H."/>
            <person name="Tunlid A."/>
            <person name="Henrissat B."/>
            <person name="Grigoriev I.V."/>
            <person name="Hibbett D.S."/>
            <person name="Martin F."/>
        </authorList>
    </citation>
    <scope>NUCLEOTIDE SEQUENCE [LARGE SCALE GENOMIC DNA]</scope>
    <source>
        <strain evidence="2 3">SS14</strain>
    </source>
</reference>
<evidence type="ECO:0000256" key="1">
    <source>
        <dbReference type="SAM" id="Phobius"/>
    </source>
</evidence>
<accession>A0A0C9V2Z0</accession>
<name>A0A0C9V2Z0_SPHS4</name>
<keyword evidence="3" id="KW-1185">Reference proteome</keyword>
<proteinExistence type="predicted"/>
<feature type="transmembrane region" description="Helical" evidence="1">
    <location>
        <begin position="74"/>
        <end position="98"/>
    </location>
</feature>
<sequence length="99" mass="10992">MAGGSRRIEARWLYSYRSAYCIGLLCFHGNLCGSSAASPSPMTGIVCRKPPKEEEMDAVLQQQDNYGRLGTTFLLIWTCQMWILLSLAVLSGSMIDLLQ</sequence>
<dbReference type="AlphaFoldDB" id="A0A0C9V2Z0"/>
<keyword evidence="1" id="KW-1133">Transmembrane helix</keyword>
<dbReference type="Proteomes" id="UP000054279">
    <property type="component" value="Unassembled WGS sequence"/>
</dbReference>